<name>A0AAU9IM42_9CILI</name>
<sequence length="273" mass="30731">MTLGIDNEKRLQILTLGGLISFFSGIILGTIKADEWTEAAWITVMIPLIVSIGIGPIAMHCYFDMTCPRGKSRQFVLIIIYNIAISFIIFVILGSLVLDDYVDISWSIALIPIWYGLIAYFLFICFMLPGLLNPEVNMQRQAFLLFLWFFAFCSFLVMLTFYLDKDSPDSFAVVVIPILIASSIQITVWGISKYKTWNSESPDKLITSEVLIVFILIITEILIILRTAVSSSIPAIVIATPGLIFLLYWIGFSIYEIIFKGAGYETLSNETLN</sequence>
<evidence type="ECO:0000313" key="2">
    <source>
        <dbReference type="EMBL" id="CAG9316639.1"/>
    </source>
</evidence>
<reference evidence="2" key="1">
    <citation type="submission" date="2021-09" db="EMBL/GenBank/DDBJ databases">
        <authorList>
            <consortium name="AG Swart"/>
            <person name="Singh M."/>
            <person name="Singh A."/>
            <person name="Seah K."/>
            <person name="Emmerich C."/>
        </authorList>
    </citation>
    <scope>NUCLEOTIDE SEQUENCE</scope>
    <source>
        <strain evidence="2">ATCC30299</strain>
    </source>
</reference>
<feature type="transmembrane region" description="Helical" evidence="1">
    <location>
        <begin position="143"/>
        <end position="163"/>
    </location>
</feature>
<feature type="transmembrane region" description="Helical" evidence="1">
    <location>
        <begin position="75"/>
        <end position="98"/>
    </location>
</feature>
<dbReference type="Proteomes" id="UP001162131">
    <property type="component" value="Unassembled WGS sequence"/>
</dbReference>
<evidence type="ECO:0000256" key="1">
    <source>
        <dbReference type="SAM" id="Phobius"/>
    </source>
</evidence>
<feature type="transmembrane region" description="Helical" evidence="1">
    <location>
        <begin position="210"/>
        <end position="229"/>
    </location>
</feature>
<evidence type="ECO:0008006" key="4">
    <source>
        <dbReference type="Google" id="ProtNLM"/>
    </source>
</evidence>
<evidence type="ECO:0000313" key="3">
    <source>
        <dbReference type="Proteomes" id="UP001162131"/>
    </source>
</evidence>
<feature type="transmembrane region" description="Helical" evidence="1">
    <location>
        <begin position="39"/>
        <end position="63"/>
    </location>
</feature>
<keyword evidence="1" id="KW-0472">Membrane</keyword>
<keyword evidence="1" id="KW-0812">Transmembrane</keyword>
<gene>
    <name evidence="2" type="ORF">BSTOLATCC_MIC16747</name>
</gene>
<keyword evidence="1" id="KW-1133">Transmembrane helix</keyword>
<proteinExistence type="predicted"/>
<dbReference type="EMBL" id="CAJZBQ010000016">
    <property type="protein sequence ID" value="CAG9316639.1"/>
    <property type="molecule type" value="Genomic_DNA"/>
</dbReference>
<dbReference type="AlphaFoldDB" id="A0AAU9IM42"/>
<accession>A0AAU9IM42</accession>
<comment type="caution">
    <text evidence="2">The sequence shown here is derived from an EMBL/GenBank/DDBJ whole genome shotgun (WGS) entry which is preliminary data.</text>
</comment>
<organism evidence="2 3">
    <name type="scientific">Blepharisma stoltei</name>
    <dbReference type="NCBI Taxonomy" id="1481888"/>
    <lineage>
        <taxon>Eukaryota</taxon>
        <taxon>Sar</taxon>
        <taxon>Alveolata</taxon>
        <taxon>Ciliophora</taxon>
        <taxon>Postciliodesmatophora</taxon>
        <taxon>Heterotrichea</taxon>
        <taxon>Heterotrichida</taxon>
        <taxon>Blepharismidae</taxon>
        <taxon>Blepharisma</taxon>
    </lineage>
</organism>
<keyword evidence="3" id="KW-1185">Reference proteome</keyword>
<feature type="transmembrane region" description="Helical" evidence="1">
    <location>
        <begin position="169"/>
        <end position="189"/>
    </location>
</feature>
<protein>
    <recommendedName>
        <fullName evidence="4">SecY-independent transporter protein</fullName>
    </recommendedName>
</protein>
<feature type="transmembrane region" description="Helical" evidence="1">
    <location>
        <begin position="104"/>
        <end position="131"/>
    </location>
</feature>
<feature type="transmembrane region" description="Helical" evidence="1">
    <location>
        <begin position="235"/>
        <end position="258"/>
    </location>
</feature>
<feature type="transmembrane region" description="Helical" evidence="1">
    <location>
        <begin position="12"/>
        <end position="33"/>
    </location>
</feature>